<keyword evidence="2" id="KW-1185">Reference proteome</keyword>
<gene>
    <name evidence="1" type="ORF">TWF481_007924</name>
</gene>
<name>A0AAV9W7S9_9PEZI</name>
<proteinExistence type="predicted"/>
<comment type="caution">
    <text evidence="1">The sequence shown here is derived from an EMBL/GenBank/DDBJ whole genome shotgun (WGS) entry which is preliminary data.</text>
</comment>
<reference evidence="1 2" key="1">
    <citation type="submission" date="2023-08" db="EMBL/GenBank/DDBJ databases">
        <authorList>
            <person name="Palmer J.M."/>
        </authorList>
    </citation>
    <scope>NUCLEOTIDE SEQUENCE [LARGE SCALE GENOMIC DNA]</scope>
    <source>
        <strain evidence="1 2">TWF481</strain>
    </source>
</reference>
<accession>A0AAV9W7S9</accession>
<evidence type="ECO:0000313" key="2">
    <source>
        <dbReference type="Proteomes" id="UP001370758"/>
    </source>
</evidence>
<evidence type="ECO:0000313" key="1">
    <source>
        <dbReference type="EMBL" id="KAK6502884.1"/>
    </source>
</evidence>
<sequence length="55" mass="6376">MAEGELPEEYLARVEELNRRVVQLLQQTELTRLERVRLMVARAAQQPGEARDGQQ</sequence>
<dbReference type="AlphaFoldDB" id="A0AAV9W7S9"/>
<dbReference type="EMBL" id="JAVHJL010000005">
    <property type="protein sequence ID" value="KAK6502884.1"/>
    <property type="molecule type" value="Genomic_DNA"/>
</dbReference>
<dbReference type="Proteomes" id="UP001370758">
    <property type="component" value="Unassembled WGS sequence"/>
</dbReference>
<organism evidence="1 2">
    <name type="scientific">Arthrobotrys musiformis</name>
    <dbReference type="NCBI Taxonomy" id="47236"/>
    <lineage>
        <taxon>Eukaryota</taxon>
        <taxon>Fungi</taxon>
        <taxon>Dikarya</taxon>
        <taxon>Ascomycota</taxon>
        <taxon>Pezizomycotina</taxon>
        <taxon>Orbiliomycetes</taxon>
        <taxon>Orbiliales</taxon>
        <taxon>Orbiliaceae</taxon>
        <taxon>Arthrobotrys</taxon>
    </lineage>
</organism>
<protein>
    <submittedName>
        <fullName evidence="1">Uncharacterized protein</fullName>
    </submittedName>
</protein>